<dbReference type="Pfam" id="PF00486">
    <property type="entry name" value="Trans_reg_C"/>
    <property type="match status" value="1"/>
</dbReference>
<dbReference type="EMBL" id="PXYI01000003">
    <property type="protein sequence ID" value="PSJ40414.1"/>
    <property type="molecule type" value="Genomic_DNA"/>
</dbReference>
<dbReference type="CDD" id="cd00383">
    <property type="entry name" value="trans_reg_C"/>
    <property type="match status" value="1"/>
</dbReference>
<evidence type="ECO:0000256" key="2">
    <source>
        <dbReference type="PROSITE-ProRule" id="PRU01091"/>
    </source>
</evidence>
<dbReference type="InterPro" id="IPR016032">
    <property type="entry name" value="Sig_transdc_resp-reg_C-effctor"/>
</dbReference>
<feature type="DNA-binding region" description="OmpR/PhoB-type" evidence="2">
    <location>
        <begin position="21"/>
        <end position="119"/>
    </location>
</feature>
<keyword evidence="6" id="KW-1185">Reference proteome</keyword>
<organism evidence="5 6">
    <name type="scientific">Allosphingosinicella deserti</name>
    <dbReference type="NCBI Taxonomy" id="2116704"/>
    <lineage>
        <taxon>Bacteria</taxon>
        <taxon>Pseudomonadati</taxon>
        <taxon>Pseudomonadota</taxon>
        <taxon>Alphaproteobacteria</taxon>
        <taxon>Sphingomonadales</taxon>
        <taxon>Sphingomonadaceae</taxon>
        <taxon>Allosphingosinicella</taxon>
    </lineage>
</organism>
<dbReference type="GO" id="GO:0000160">
    <property type="term" value="P:phosphorelay signal transduction system"/>
    <property type="evidence" value="ECO:0007669"/>
    <property type="project" value="InterPro"/>
</dbReference>
<sequence>MRSLARAGSGRRILPVAETSEGDCTIGGWTFSPAANELWRGDERRRLEHRAARTLELLCRRRGQVVSHEEILAEVWSGRVISANSVPVVLRDIRKALGDDAREPRFIETVAKRGYRLLPEVTAPEAVAPETLVMSRPRPQRRKRLLATLLAAVLIFAGLASWFVLRPGPAARPLVVKAVEDATGAPRYRSLARACDELITASAQRMRGVQVFRGAEDHSDAITLRTRLILWNGAPMVMMSAQAADGAVIWTGMTSGVESRIPAEIGRAIQGLEAKLGARPGGAAFPRRRV</sequence>
<keyword evidence="3" id="KW-1133">Transmembrane helix</keyword>
<gene>
    <name evidence="5" type="ORF">C7I55_08720</name>
</gene>
<protein>
    <submittedName>
        <fullName evidence="5">Transcriptional regulator</fullName>
    </submittedName>
</protein>
<dbReference type="PROSITE" id="PS51755">
    <property type="entry name" value="OMPR_PHOB"/>
    <property type="match status" value="1"/>
</dbReference>
<accession>A0A2P7QR39</accession>
<evidence type="ECO:0000259" key="4">
    <source>
        <dbReference type="PROSITE" id="PS51755"/>
    </source>
</evidence>
<name>A0A2P7QR39_9SPHN</name>
<feature type="transmembrane region" description="Helical" evidence="3">
    <location>
        <begin position="145"/>
        <end position="165"/>
    </location>
</feature>
<keyword evidence="1 2" id="KW-0238">DNA-binding</keyword>
<evidence type="ECO:0000313" key="5">
    <source>
        <dbReference type="EMBL" id="PSJ40414.1"/>
    </source>
</evidence>
<keyword evidence="3" id="KW-0812">Transmembrane</keyword>
<keyword evidence="3" id="KW-0472">Membrane</keyword>
<dbReference type="SUPFAM" id="SSF46894">
    <property type="entry name" value="C-terminal effector domain of the bipartite response regulators"/>
    <property type="match status" value="1"/>
</dbReference>
<reference evidence="5 6" key="1">
    <citation type="submission" date="2018-03" db="EMBL/GenBank/DDBJ databases">
        <title>The draft genome of Sphingosinicella sp. GL-C-18.</title>
        <authorList>
            <person name="Liu L."/>
            <person name="Li L."/>
            <person name="Liang L."/>
            <person name="Zhang X."/>
            <person name="Wang T."/>
        </authorList>
    </citation>
    <scope>NUCLEOTIDE SEQUENCE [LARGE SCALE GENOMIC DNA]</scope>
    <source>
        <strain evidence="5 6">GL-C-18</strain>
    </source>
</reference>
<evidence type="ECO:0000313" key="6">
    <source>
        <dbReference type="Proteomes" id="UP000241167"/>
    </source>
</evidence>
<dbReference type="Proteomes" id="UP000241167">
    <property type="component" value="Unassembled WGS sequence"/>
</dbReference>
<dbReference type="InterPro" id="IPR001867">
    <property type="entry name" value="OmpR/PhoB-type_DNA-bd"/>
</dbReference>
<proteinExistence type="predicted"/>
<evidence type="ECO:0000256" key="3">
    <source>
        <dbReference type="SAM" id="Phobius"/>
    </source>
</evidence>
<comment type="caution">
    <text evidence="5">The sequence shown here is derived from an EMBL/GenBank/DDBJ whole genome shotgun (WGS) entry which is preliminary data.</text>
</comment>
<dbReference type="AlphaFoldDB" id="A0A2P7QR39"/>
<evidence type="ECO:0000256" key="1">
    <source>
        <dbReference type="ARBA" id="ARBA00023125"/>
    </source>
</evidence>
<dbReference type="GO" id="GO:0006355">
    <property type="term" value="P:regulation of DNA-templated transcription"/>
    <property type="evidence" value="ECO:0007669"/>
    <property type="project" value="InterPro"/>
</dbReference>
<dbReference type="InterPro" id="IPR036388">
    <property type="entry name" value="WH-like_DNA-bd_sf"/>
</dbReference>
<dbReference type="Gene3D" id="1.10.10.10">
    <property type="entry name" value="Winged helix-like DNA-binding domain superfamily/Winged helix DNA-binding domain"/>
    <property type="match status" value="1"/>
</dbReference>
<dbReference type="SMART" id="SM00862">
    <property type="entry name" value="Trans_reg_C"/>
    <property type="match status" value="1"/>
</dbReference>
<dbReference type="GO" id="GO:0003677">
    <property type="term" value="F:DNA binding"/>
    <property type="evidence" value="ECO:0007669"/>
    <property type="project" value="UniProtKB-UniRule"/>
</dbReference>
<feature type="domain" description="OmpR/PhoB-type" evidence="4">
    <location>
        <begin position="21"/>
        <end position="119"/>
    </location>
</feature>